<dbReference type="SUPFAM" id="SSF52540">
    <property type="entry name" value="P-loop containing nucleoside triphosphate hydrolases"/>
    <property type="match status" value="1"/>
</dbReference>
<gene>
    <name evidence="1" type="ORF">VSDG_04607</name>
</gene>
<keyword evidence="2" id="KW-1185">Reference proteome</keyword>
<dbReference type="Proteomes" id="UP000284375">
    <property type="component" value="Unassembled WGS sequence"/>
</dbReference>
<accession>A0A423W2U4</accession>
<name>A0A423W2U4_CYTCH</name>
<protein>
    <submittedName>
        <fullName evidence="1">Uncharacterized protein</fullName>
    </submittedName>
</protein>
<dbReference type="GO" id="GO:0003924">
    <property type="term" value="F:GTPase activity"/>
    <property type="evidence" value="ECO:0007669"/>
    <property type="project" value="InterPro"/>
</dbReference>
<organism evidence="1 2">
    <name type="scientific">Cytospora chrysosperma</name>
    <name type="common">Cytospora canker fungus</name>
    <name type="synonym">Sphaeria chrysosperma</name>
    <dbReference type="NCBI Taxonomy" id="252740"/>
    <lineage>
        <taxon>Eukaryota</taxon>
        <taxon>Fungi</taxon>
        <taxon>Dikarya</taxon>
        <taxon>Ascomycota</taxon>
        <taxon>Pezizomycotina</taxon>
        <taxon>Sordariomycetes</taxon>
        <taxon>Sordariomycetidae</taxon>
        <taxon>Diaporthales</taxon>
        <taxon>Cytosporaceae</taxon>
        <taxon>Cytospora</taxon>
    </lineage>
</organism>
<proteinExistence type="predicted"/>
<dbReference type="Gene3D" id="3.40.50.300">
    <property type="entry name" value="P-loop containing nucleotide triphosphate hydrolases"/>
    <property type="match status" value="1"/>
</dbReference>
<dbReference type="EMBL" id="LJZO01000016">
    <property type="protein sequence ID" value="ROV97628.1"/>
    <property type="molecule type" value="Genomic_DNA"/>
</dbReference>
<dbReference type="OrthoDB" id="265044at2759"/>
<dbReference type="InterPro" id="IPR001806">
    <property type="entry name" value="Small_GTPase"/>
</dbReference>
<comment type="caution">
    <text evidence="1">The sequence shown here is derived from an EMBL/GenBank/DDBJ whole genome shotgun (WGS) entry which is preliminary data.</text>
</comment>
<dbReference type="AlphaFoldDB" id="A0A423W2U4"/>
<dbReference type="GO" id="GO:0005525">
    <property type="term" value="F:GTP binding"/>
    <property type="evidence" value="ECO:0007669"/>
    <property type="project" value="InterPro"/>
</dbReference>
<evidence type="ECO:0000313" key="2">
    <source>
        <dbReference type="Proteomes" id="UP000284375"/>
    </source>
</evidence>
<evidence type="ECO:0000313" key="1">
    <source>
        <dbReference type="EMBL" id="ROV97628.1"/>
    </source>
</evidence>
<dbReference type="InterPro" id="IPR027417">
    <property type="entry name" value="P-loop_NTPase"/>
</dbReference>
<sequence>MELRAPVRVQPLWGMPGRMSTTTLRVGHWFDDGESSANKTYLDLPSFAEPPEYSIVVSADDDEYAGRTKVLQKFASNDDPSSDALDHDGRCRKLLDISGTQTAVELLELGPLTDAAMLRYQIEYADAFAFVFSLYSPKTLETAQRLRDKIEGAARNHHNIITMSEYERPGMRVPVFLIGNRDVDLAPPQEMGEGDFSPIAFREKAEAEMRALREKAKDLAQQWKCAYFEVDTSASGEEHGVDEAVTGIGHFIRAAERPSTASTTSFSTPMKPPKQYRIRRFLGKMSRITSFTS</sequence>
<dbReference type="PROSITE" id="PS51421">
    <property type="entry name" value="RAS"/>
    <property type="match status" value="1"/>
</dbReference>
<reference evidence="1 2" key="1">
    <citation type="submission" date="2015-09" db="EMBL/GenBank/DDBJ databases">
        <title>Host preference determinants of Valsa canker pathogens revealed by comparative genomics.</title>
        <authorList>
            <person name="Yin Z."/>
            <person name="Huang L."/>
        </authorList>
    </citation>
    <scope>NUCLEOTIDE SEQUENCE [LARGE SCALE GENOMIC DNA]</scope>
    <source>
        <strain evidence="1 2">YSFL</strain>
    </source>
</reference>